<name>A0A0N4U0C6_BRUPA</name>
<dbReference type="WBParaSite" id="BPAG_0001474601-mRNA-1">
    <property type="protein sequence ID" value="BPAG_0001474601-mRNA-1"/>
    <property type="gene ID" value="BPAG_0001474601"/>
</dbReference>
<reference evidence="3" key="1">
    <citation type="submission" date="2017-02" db="UniProtKB">
        <authorList>
            <consortium name="WormBaseParasite"/>
        </authorList>
    </citation>
    <scope>IDENTIFICATION</scope>
</reference>
<evidence type="ECO:0000313" key="2">
    <source>
        <dbReference type="Proteomes" id="UP000278627"/>
    </source>
</evidence>
<dbReference type="AlphaFoldDB" id="A0A0N4U0C6"/>
<reference evidence="1 2" key="2">
    <citation type="submission" date="2018-11" db="EMBL/GenBank/DDBJ databases">
        <authorList>
            <consortium name="Pathogen Informatics"/>
        </authorList>
    </citation>
    <scope>NUCLEOTIDE SEQUENCE [LARGE SCALE GENOMIC DNA]</scope>
</reference>
<keyword evidence="2" id="KW-1185">Reference proteome</keyword>
<organism evidence="3">
    <name type="scientific">Brugia pahangi</name>
    <name type="common">Filarial nematode worm</name>
    <dbReference type="NCBI Taxonomy" id="6280"/>
    <lineage>
        <taxon>Eukaryota</taxon>
        <taxon>Metazoa</taxon>
        <taxon>Ecdysozoa</taxon>
        <taxon>Nematoda</taxon>
        <taxon>Chromadorea</taxon>
        <taxon>Rhabditida</taxon>
        <taxon>Spirurina</taxon>
        <taxon>Spiruromorpha</taxon>
        <taxon>Filarioidea</taxon>
        <taxon>Onchocercidae</taxon>
        <taxon>Brugia</taxon>
    </lineage>
</organism>
<dbReference type="Proteomes" id="UP000278627">
    <property type="component" value="Unassembled WGS sequence"/>
</dbReference>
<accession>A0A0N4U0C6</accession>
<gene>
    <name evidence="1" type="ORF">BPAG_LOCUS14674</name>
</gene>
<sequence length="41" mass="4557">MKELSSVVLNRIEPSNLGEIKFGDTVDGLLSDNLVRFCIFS</sequence>
<proteinExistence type="predicted"/>
<dbReference type="EMBL" id="UZAD01014004">
    <property type="protein sequence ID" value="VDN95859.1"/>
    <property type="molecule type" value="Genomic_DNA"/>
</dbReference>
<protein>
    <submittedName>
        <fullName evidence="3">Sm domain-containing protein</fullName>
    </submittedName>
</protein>
<evidence type="ECO:0000313" key="3">
    <source>
        <dbReference type="WBParaSite" id="BPAG_0001474601-mRNA-1"/>
    </source>
</evidence>
<evidence type="ECO:0000313" key="1">
    <source>
        <dbReference type="EMBL" id="VDN95859.1"/>
    </source>
</evidence>